<name>A0A1M7AAK6_9FLAO</name>
<evidence type="ECO:0000256" key="2">
    <source>
        <dbReference type="ARBA" id="ARBA00022679"/>
    </source>
</evidence>
<dbReference type="AlphaFoldDB" id="A0A1M7AAK6"/>
<dbReference type="RefSeq" id="WP_072970134.1">
    <property type="nucleotide sequence ID" value="NZ_FRBY01000001.1"/>
</dbReference>
<evidence type="ECO:0000256" key="1">
    <source>
        <dbReference type="ARBA" id="ARBA00005054"/>
    </source>
</evidence>
<comment type="caution">
    <text evidence="6">Lacks conserved residue(s) required for the propagation of feature annotation.</text>
</comment>
<dbReference type="InterPro" id="IPR004607">
    <property type="entry name" value="GART"/>
</dbReference>
<evidence type="ECO:0000259" key="7">
    <source>
        <dbReference type="Pfam" id="PF00551"/>
    </source>
</evidence>
<comment type="function">
    <text evidence="6">Catalyzes the transfer of a formyl group from 10-formyltetrahydrofolate to 5-phospho-ribosyl-glycinamide (GAR), producing 5-phospho-ribosyl-N-formylglycinamide (FGAR) and tetrahydrofolate.</text>
</comment>
<dbReference type="Gene3D" id="3.40.50.170">
    <property type="entry name" value="Formyl transferase, N-terminal domain"/>
    <property type="match status" value="1"/>
</dbReference>
<keyword evidence="9" id="KW-1185">Reference proteome</keyword>
<evidence type="ECO:0000256" key="4">
    <source>
        <dbReference type="ARBA" id="ARBA00038440"/>
    </source>
</evidence>
<dbReference type="InterPro" id="IPR001555">
    <property type="entry name" value="GART_AS"/>
</dbReference>
<dbReference type="GO" id="GO:0005829">
    <property type="term" value="C:cytosol"/>
    <property type="evidence" value="ECO:0007669"/>
    <property type="project" value="TreeGrafter"/>
</dbReference>
<dbReference type="EMBL" id="FRBY01000001">
    <property type="protein sequence ID" value="SHL39702.1"/>
    <property type="molecule type" value="Genomic_DNA"/>
</dbReference>
<evidence type="ECO:0000313" key="9">
    <source>
        <dbReference type="Proteomes" id="UP000184121"/>
    </source>
</evidence>
<dbReference type="PROSITE" id="PS00373">
    <property type="entry name" value="GART"/>
    <property type="match status" value="1"/>
</dbReference>
<feature type="binding site" evidence="6">
    <location>
        <position position="101"/>
    </location>
    <ligand>
        <name>(6R)-10-formyltetrahydrofolate</name>
        <dbReference type="ChEBI" id="CHEBI:195366"/>
    </ligand>
</feature>
<dbReference type="NCBIfam" id="TIGR00639">
    <property type="entry name" value="PurN"/>
    <property type="match status" value="1"/>
</dbReference>
<comment type="pathway">
    <text evidence="1 6">Purine metabolism; IMP biosynthesis via de novo pathway; N(2)-formyl-N(1)-(5-phospho-D-ribosyl)glycinamide from N(1)-(5-phospho-D-ribosyl)glycinamide (10-formyl THF route): step 1/1.</text>
</comment>
<dbReference type="OrthoDB" id="9806170at2"/>
<evidence type="ECO:0000256" key="3">
    <source>
        <dbReference type="ARBA" id="ARBA00022755"/>
    </source>
</evidence>
<organism evidence="8 9">
    <name type="scientific">Flavobacterium saccharophilum</name>
    <dbReference type="NCBI Taxonomy" id="29534"/>
    <lineage>
        <taxon>Bacteria</taxon>
        <taxon>Pseudomonadati</taxon>
        <taxon>Bacteroidota</taxon>
        <taxon>Flavobacteriia</taxon>
        <taxon>Flavobacteriales</taxon>
        <taxon>Flavobacteriaceae</taxon>
        <taxon>Flavobacterium</taxon>
    </lineage>
</organism>
<dbReference type="UniPathway" id="UPA00074">
    <property type="reaction ID" value="UER00126"/>
</dbReference>
<evidence type="ECO:0000313" key="8">
    <source>
        <dbReference type="EMBL" id="SHL39702.1"/>
    </source>
</evidence>
<feature type="site" description="Raises pKa of active site His" evidence="6">
    <location>
        <position position="144"/>
    </location>
</feature>
<accession>A0A1M7AAK6</accession>
<dbReference type="EC" id="2.1.2.2" evidence="6"/>
<dbReference type="Pfam" id="PF00551">
    <property type="entry name" value="Formyl_trans_N"/>
    <property type="match status" value="1"/>
</dbReference>
<proteinExistence type="inferred from homology"/>
<dbReference type="InterPro" id="IPR002376">
    <property type="entry name" value="Formyl_transf_N"/>
</dbReference>
<dbReference type="SUPFAM" id="SSF53328">
    <property type="entry name" value="Formyltransferase"/>
    <property type="match status" value="1"/>
</dbReference>
<dbReference type="PANTHER" id="PTHR43369:SF2">
    <property type="entry name" value="PHOSPHORIBOSYLGLYCINAMIDE FORMYLTRANSFERASE"/>
    <property type="match status" value="1"/>
</dbReference>
<evidence type="ECO:0000256" key="6">
    <source>
        <dbReference type="HAMAP-Rule" id="MF_01930"/>
    </source>
</evidence>
<evidence type="ECO:0000256" key="5">
    <source>
        <dbReference type="ARBA" id="ARBA00047664"/>
    </source>
</evidence>
<comment type="catalytic activity">
    <reaction evidence="5 6">
        <text>N(1)-(5-phospho-beta-D-ribosyl)glycinamide + (6R)-10-formyltetrahydrofolate = N(2)-formyl-N(1)-(5-phospho-beta-D-ribosyl)glycinamide + (6S)-5,6,7,8-tetrahydrofolate + H(+)</text>
        <dbReference type="Rhea" id="RHEA:15053"/>
        <dbReference type="ChEBI" id="CHEBI:15378"/>
        <dbReference type="ChEBI" id="CHEBI:57453"/>
        <dbReference type="ChEBI" id="CHEBI:143788"/>
        <dbReference type="ChEBI" id="CHEBI:147286"/>
        <dbReference type="ChEBI" id="CHEBI:195366"/>
        <dbReference type="EC" id="2.1.2.2"/>
    </reaction>
</comment>
<dbReference type="PANTHER" id="PTHR43369">
    <property type="entry name" value="PHOSPHORIBOSYLGLYCINAMIDE FORMYLTRANSFERASE"/>
    <property type="match status" value="1"/>
</dbReference>
<reference evidence="9" key="1">
    <citation type="submission" date="2016-11" db="EMBL/GenBank/DDBJ databases">
        <authorList>
            <person name="Varghese N."/>
            <person name="Submissions S."/>
        </authorList>
    </citation>
    <scope>NUCLEOTIDE SEQUENCE [LARGE SCALE GENOMIC DNA]</scope>
    <source>
        <strain evidence="9">DSM 1811</strain>
    </source>
</reference>
<gene>
    <name evidence="6" type="primary">purN</name>
    <name evidence="8" type="ORF">SAMN05444366_0589</name>
</gene>
<keyword evidence="3 6" id="KW-0658">Purine biosynthesis</keyword>
<dbReference type="STRING" id="29534.SAMN05444366_0589"/>
<feature type="active site" description="Proton donor" evidence="6">
    <location>
        <position position="103"/>
    </location>
</feature>
<comment type="similarity">
    <text evidence="4 6">Belongs to the GART family.</text>
</comment>
<dbReference type="HAMAP" id="MF_01930">
    <property type="entry name" value="PurN"/>
    <property type="match status" value="1"/>
</dbReference>
<dbReference type="InterPro" id="IPR036477">
    <property type="entry name" value="Formyl_transf_N_sf"/>
</dbReference>
<dbReference type="Proteomes" id="UP000184121">
    <property type="component" value="Unassembled WGS sequence"/>
</dbReference>
<feature type="domain" description="Formyl transferase N-terminal" evidence="7">
    <location>
        <begin position="2"/>
        <end position="180"/>
    </location>
</feature>
<keyword evidence="2 6" id="KW-0808">Transferase</keyword>
<feature type="binding site" evidence="6">
    <location>
        <begin position="12"/>
        <end position="14"/>
    </location>
    <ligand>
        <name>N(1)-(5-phospho-beta-D-ribosyl)glycinamide</name>
        <dbReference type="ChEBI" id="CHEBI:143788"/>
    </ligand>
</feature>
<dbReference type="CDD" id="cd08645">
    <property type="entry name" value="FMT_core_GART"/>
    <property type="match status" value="1"/>
</dbReference>
<dbReference type="GO" id="GO:0006189">
    <property type="term" value="P:'de novo' IMP biosynthetic process"/>
    <property type="evidence" value="ECO:0007669"/>
    <property type="project" value="UniProtKB-UniRule"/>
</dbReference>
<sequence length="192" mass="21691">MKKIIVFASGSGTNAENIIKYFAKTKIASVVSVFTNNASAKVIERAKNHQIPVEIFSKNELLERNVLQKIQEIDPDLIVLAGFLLKFPENIIEKYPNKIINIHPALLPNYGGKGMYGMHIHRAIVNNKEKETGISIHYVNENYDEGGIIFQKNVALTEEDTPETVAEKIHELEQKYFPEIIQAVLEDSNSKK</sequence>
<protein>
    <recommendedName>
        <fullName evidence="6">Phosphoribosylglycinamide formyltransferase</fullName>
        <ecNumber evidence="6">2.1.2.2</ecNumber>
    </recommendedName>
    <alternativeName>
        <fullName evidence="6">5'-phosphoribosylglycinamide transformylase</fullName>
    </alternativeName>
    <alternativeName>
        <fullName evidence="6">GAR transformylase</fullName>
        <shortName evidence="6">GART</shortName>
    </alternativeName>
</protein>
<dbReference type="GO" id="GO:0004644">
    <property type="term" value="F:phosphoribosylglycinamide formyltransferase activity"/>
    <property type="evidence" value="ECO:0007669"/>
    <property type="project" value="UniProtKB-UniRule"/>
</dbReference>